<dbReference type="InterPro" id="IPR028098">
    <property type="entry name" value="Glyco_trans_4-like_N"/>
</dbReference>
<dbReference type="Proteomes" id="UP000708576">
    <property type="component" value="Unassembled WGS sequence"/>
</dbReference>
<name>A0ABS5JUE3_9BACT</name>
<dbReference type="SUPFAM" id="SSF53756">
    <property type="entry name" value="UDP-Glycosyltransferase/glycogen phosphorylase"/>
    <property type="match status" value="1"/>
</dbReference>
<dbReference type="Gene3D" id="3.40.50.2000">
    <property type="entry name" value="Glycogen Phosphorylase B"/>
    <property type="match status" value="2"/>
</dbReference>
<keyword evidence="1" id="KW-0808">Transferase</keyword>
<organism evidence="4 5">
    <name type="scientific">Carboxylicivirga linearis</name>
    <dbReference type="NCBI Taxonomy" id="1628157"/>
    <lineage>
        <taxon>Bacteria</taxon>
        <taxon>Pseudomonadati</taxon>
        <taxon>Bacteroidota</taxon>
        <taxon>Bacteroidia</taxon>
        <taxon>Marinilabiliales</taxon>
        <taxon>Marinilabiliaceae</taxon>
        <taxon>Carboxylicivirga</taxon>
    </lineage>
</organism>
<dbReference type="RefSeq" id="WP_212215771.1">
    <property type="nucleotide sequence ID" value="NZ_JAGUCO010000005.1"/>
</dbReference>
<evidence type="ECO:0000313" key="4">
    <source>
        <dbReference type="EMBL" id="MBS2098534.1"/>
    </source>
</evidence>
<dbReference type="InterPro" id="IPR001296">
    <property type="entry name" value="Glyco_trans_1"/>
</dbReference>
<reference evidence="4 5" key="1">
    <citation type="journal article" date="2015" name="Int. J. Syst. Evol. Microbiol.">
        <title>Carboxylicivirga linearis sp. nov., isolated from a sea cucumber culture pond.</title>
        <authorList>
            <person name="Wang F.Q."/>
            <person name="Zhou Y.X."/>
            <person name="Lin X.Z."/>
            <person name="Chen G.J."/>
            <person name="Du Z.J."/>
        </authorList>
    </citation>
    <scope>NUCLEOTIDE SEQUENCE [LARGE SCALE GENOMIC DNA]</scope>
    <source>
        <strain evidence="4 5">FB218</strain>
    </source>
</reference>
<dbReference type="PANTHER" id="PTHR46401">
    <property type="entry name" value="GLYCOSYLTRANSFERASE WBBK-RELATED"/>
    <property type="match status" value="1"/>
</dbReference>
<gene>
    <name evidence="4" type="ORF">KEM10_09595</name>
</gene>
<evidence type="ECO:0000313" key="5">
    <source>
        <dbReference type="Proteomes" id="UP000708576"/>
    </source>
</evidence>
<protein>
    <submittedName>
        <fullName evidence="4">Glycosyltransferase family 4 protein</fullName>
    </submittedName>
</protein>
<proteinExistence type="predicted"/>
<dbReference type="EMBL" id="JAGUCO010000005">
    <property type="protein sequence ID" value="MBS2098534.1"/>
    <property type="molecule type" value="Genomic_DNA"/>
</dbReference>
<evidence type="ECO:0000259" key="2">
    <source>
        <dbReference type="Pfam" id="PF00534"/>
    </source>
</evidence>
<accession>A0ABS5JUE3</accession>
<evidence type="ECO:0000256" key="1">
    <source>
        <dbReference type="ARBA" id="ARBA00022679"/>
    </source>
</evidence>
<dbReference type="Pfam" id="PF13439">
    <property type="entry name" value="Glyco_transf_4"/>
    <property type="match status" value="1"/>
</dbReference>
<dbReference type="Pfam" id="PF00534">
    <property type="entry name" value="Glycos_transf_1"/>
    <property type="match status" value="1"/>
</dbReference>
<feature type="domain" description="Glycosyltransferase subfamily 4-like N-terminal" evidence="3">
    <location>
        <begin position="28"/>
        <end position="150"/>
    </location>
</feature>
<dbReference type="CDD" id="cd03809">
    <property type="entry name" value="GT4_MtfB-like"/>
    <property type="match status" value="1"/>
</dbReference>
<keyword evidence="5" id="KW-1185">Reference proteome</keyword>
<dbReference type="PANTHER" id="PTHR46401:SF2">
    <property type="entry name" value="GLYCOSYLTRANSFERASE WBBK-RELATED"/>
    <property type="match status" value="1"/>
</dbReference>
<evidence type="ECO:0000259" key="3">
    <source>
        <dbReference type="Pfam" id="PF13439"/>
    </source>
</evidence>
<comment type="caution">
    <text evidence="4">The sequence shown here is derived from an EMBL/GenBank/DDBJ whole genome shotgun (WGS) entry which is preliminary data.</text>
</comment>
<feature type="domain" description="Glycosyl transferase family 1" evidence="2">
    <location>
        <begin position="157"/>
        <end position="304"/>
    </location>
</feature>
<sequence>MKITYYQRRPLDIHYSLEQIFDNVRAKLPEGIESNVWVSPYFSKGLRPRIRMIFAARKFQGDINHITGDINFIAIGLKKQKTILTIHDLGILNNTKNPLLRWILKTFWITLPVKYANAITVVSDTTKTELLSMIKINADKVKVIGNFIPDSFKYNPKKFNSEKPRILHIGSAYNKNLDRLIEAVKNIKCHLVIIGFPTLEQKESILSYNISHEILSGISDEELLNQYQKCDLLSFVSLLEGFGLPILEAQATGRPVLTSNLSSMPEVAGKGACLVDPYDIRSIESGIKNIINNEHYRQLIIERGLINIKRFSLGEVTNQYINLYYEIYSKI</sequence>